<proteinExistence type="predicted"/>
<dbReference type="KEGG" id="dpx:DAPPUDRAFT_102672"/>
<dbReference type="Proteomes" id="UP000000305">
    <property type="component" value="Unassembled WGS sequence"/>
</dbReference>
<reference evidence="1 2" key="1">
    <citation type="journal article" date="2011" name="Science">
        <title>The ecoresponsive genome of Daphnia pulex.</title>
        <authorList>
            <person name="Colbourne J.K."/>
            <person name="Pfrender M.E."/>
            <person name="Gilbert D."/>
            <person name="Thomas W.K."/>
            <person name="Tucker A."/>
            <person name="Oakley T.H."/>
            <person name="Tokishita S."/>
            <person name="Aerts A."/>
            <person name="Arnold G.J."/>
            <person name="Basu M.K."/>
            <person name="Bauer D.J."/>
            <person name="Caceres C.E."/>
            <person name="Carmel L."/>
            <person name="Casola C."/>
            <person name="Choi J.H."/>
            <person name="Detter J.C."/>
            <person name="Dong Q."/>
            <person name="Dusheyko S."/>
            <person name="Eads B.D."/>
            <person name="Frohlich T."/>
            <person name="Geiler-Samerotte K.A."/>
            <person name="Gerlach D."/>
            <person name="Hatcher P."/>
            <person name="Jogdeo S."/>
            <person name="Krijgsveld J."/>
            <person name="Kriventseva E.V."/>
            <person name="Kultz D."/>
            <person name="Laforsch C."/>
            <person name="Lindquist E."/>
            <person name="Lopez J."/>
            <person name="Manak J.R."/>
            <person name="Muller J."/>
            <person name="Pangilinan J."/>
            <person name="Patwardhan R.P."/>
            <person name="Pitluck S."/>
            <person name="Pritham E.J."/>
            <person name="Rechtsteiner A."/>
            <person name="Rho M."/>
            <person name="Rogozin I.B."/>
            <person name="Sakarya O."/>
            <person name="Salamov A."/>
            <person name="Schaack S."/>
            <person name="Shapiro H."/>
            <person name="Shiga Y."/>
            <person name="Skalitzky C."/>
            <person name="Smith Z."/>
            <person name="Souvorov A."/>
            <person name="Sung W."/>
            <person name="Tang Z."/>
            <person name="Tsuchiya D."/>
            <person name="Tu H."/>
            <person name="Vos H."/>
            <person name="Wang M."/>
            <person name="Wolf Y.I."/>
            <person name="Yamagata H."/>
            <person name="Yamada T."/>
            <person name="Ye Y."/>
            <person name="Shaw J.R."/>
            <person name="Andrews J."/>
            <person name="Crease T.J."/>
            <person name="Tang H."/>
            <person name="Lucas S.M."/>
            <person name="Robertson H.M."/>
            <person name="Bork P."/>
            <person name="Koonin E.V."/>
            <person name="Zdobnov E.M."/>
            <person name="Grigoriev I.V."/>
            <person name="Lynch M."/>
            <person name="Boore J.L."/>
        </authorList>
    </citation>
    <scope>NUCLEOTIDE SEQUENCE [LARGE SCALE GENOMIC DNA]</scope>
</reference>
<keyword evidence="2" id="KW-1185">Reference proteome</keyword>
<evidence type="ECO:0000313" key="1">
    <source>
        <dbReference type="EMBL" id="EFX81141.1"/>
    </source>
</evidence>
<organism evidence="1 2">
    <name type="scientific">Daphnia pulex</name>
    <name type="common">Water flea</name>
    <dbReference type="NCBI Taxonomy" id="6669"/>
    <lineage>
        <taxon>Eukaryota</taxon>
        <taxon>Metazoa</taxon>
        <taxon>Ecdysozoa</taxon>
        <taxon>Arthropoda</taxon>
        <taxon>Crustacea</taxon>
        <taxon>Branchiopoda</taxon>
        <taxon>Diplostraca</taxon>
        <taxon>Cladocera</taxon>
        <taxon>Anomopoda</taxon>
        <taxon>Daphniidae</taxon>
        <taxon>Daphnia</taxon>
    </lineage>
</organism>
<name>E9GH46_DAPPU</name>
<dbReference type="InParanoid" id="E9GH46"/>
<dbReference type="HOGENOM" id="CLU_1166868_0_0_1"/>
<sequence>MADTFNYSNMAARESVYKLPSHPPRVRLVISLLRQQLFSSAIFRNHSSGWWWYRDVNRTLLSGAFSHALRLLDGTVFNMSAYNQCIDDVVYDLAGYALHSRRNLIGSCDECWKSLILDEPLPENSSFPNRLIVLRDKGGLKKVTPNMFFVISSIEKMLMNHFSQEGSYIRDSFEKVIEKASHFTIYSICCPAHQKSLVPSLVYEYIVIRFRFQAKWKKNEEVSKKNSQRHQSRKLSKM</sequence>
<accession>E9GH46</accession>
<protein>
    <submittedName>
        <fullName evidence="1">Uncharacterized protein</fullName>
    </submittedName>
</protein>
<dbReference type="EMBL" id="GL732544">
    <property type="protein sequence ID" value="EFX81141.1"/>
    <property type="molecule type" value="Genomic_DNA"/>
</dbReference>
<dbReference type="AlphaFoldDB" id="E9GH46"/>
<gene>
    <name evidence="1" type="ORF">DAPPUDRAFT_102672</name>
</gene>
<evidence type="ECO:0000313" key="2">
    <source>
        <dbReference type="Proteomes" id="UP000000305"/>
    </source>
</evidence>
<dbReference type="OrthoDB" id="6371942at2759"/>